<protein>
    <submittedName>
        <fullName evidence="3">3-ketoacyl-CoA synthase 11</fullName>
    </submittedName>
</protein>
<dbReference type="Gene3D" id="3.40.47.10">
    <property type="match status" value="1"/>
</dbReference>
<evidence type="ECO:0000313" key="4">
    <source>
        <dbReference type="Proteomes" id="UP001412067"/>
    </source>
</evidence>
<keyword evidence="1" id="KW-0012">Acyltransferase</keyword>
<dbReference type="EMBL" id="JBBWWR010000007">
    <property type="protein sequence ID" value="KAK8964484.1"/>
    <property type="molecule type" value="Genomic_DNA"/>
</dbReference>
<feature type="domain" description="FAE" evidence="2">
    <location>
        <begin position="1"/>
        <end position="99"/>
    </location>
</feature>
<proteinExistence type="predicted"/>
<evidence type="ECO:0000259" key="2">
    <source>
        <dbReference type="Pfam" id="PF08392"/>
    </source>
</evidence>
<gene>
    <name evidence="3" type="primary">KCS11</name>
    <name evidence="3" type="ORF">KSP40_PGU010488</name>
</gene>
<dbReference type="InterPro" id="IPR016039">
    <property type="entry name" value="Thiolase-like"/>
</dbReference>
<dbReference type="Proteomes" id="UP001412067">
    <property type="component" value="Unassembled WGS sequence"/>
</dbReference>
<name>A0ABR2MJW4_9ASPA</name>
<keyword evidence="1" id="KW-0808">Transferase</keyword>
<comment type="caution">
    <text evidence="3">The sequence shown here is derived from an EMBL/GenBank/DDBJ whole genome shotgun (WGS) entry which is preliminary data.</text>
</comment>
<sequence length="175" mass="19982">MVVSNCLIRMGGAAILLSNKRTNRNRSKHQLIHSVQIHKGKNDSCHNWSPRKMSFGRLEFLSKDLMGIGDALKTNITTLVPLVLSMFKQLLFFAILVGRLLELKIKPNITDFKLAFEYFNIHVGGREVLDELEKNLQETDKKGCRGEHQLTKRRKEKAGANSFFRNALNMGYGEH</sequence>
<dbReference type="InterPro" id="IPR012392">
    <property type="entry name" value="3-ktacl-CoA_syn"/>
</dbReference>
<dbReference type="Pfam" id="PF08392">
    <property type="entry name" value="FAE1_CUT1_RppA"/>
    <property type="match status" value="1"/>
</dbReference>
<evidence type="ECO:0000313" key="3">
    <source>
        <dbReference type="EMBL" id="KAK8964484.1"/>
    </source>
</evidence>
<dbReference type="InterPro" id="IPR013601">
    <property type="entry name" value="FAE1_typ3_polyketide_synth"/>
</dbReference>
<reference evidence="3 4" key="1">
    <citation type="journal article" date="2022" name="Nat. Plants">
        <title>Genomes of leafy and leafless Platanthera orchids illuminate the evolution of mycoheterotrophy.</title>
        <authorList>
            <person name="Li M.H."/>
            <person name="Liu K.W."/>
            <person name="Li Z."/>
            <person name="Lu H.C."/>
            <person name="Ye Q.L."/>
            <person name="Zhang D."/>
            <person name="Wang J.Y."/>
            <person name="Li Y.F."/>
            <person name="Zhong Z.M."/>
            <person name="Liu X."/>
            <person name="Yu X."/>
            <person name="Liu D.K."/>
            <person name="Tu X.D."/>
            <person name="Liu B."/>
            <person name="Hao Y."/>
            <person name="Liao X.Y."/>
            <person name="Jiang Y.T."/>
            <person name="Sun W.H."/>
            <person name="Chen J."/>
            <person name="Chen Y.Q."/>
            <person name="Ai Y."/>
            <person name="Zhai J.W."/>
            <person name="Wu S.S."/>
            <person name="Zhou Z."/>
            <person name="Hsiao Y.Y."/>
            <person name="Wu W.L."/>
            <person name="Chen Y.Y."/>
            <person name="Lin Y.F."/>
            <person name="Hsu J.L."/>
            <person name="Li C.Y."/>
            <person name="Wang Z.W."/>
            <person name="Zhao X."/>
            <person name="Zhong W.Y."/>
            <person name="Ma X.K."/>
            <person name="Ma L."/>
            <person name="Huang J."/>
            <person name="Chen G.Z."/>
            <person name="Huang M.Z."/>
            <person name="Huang L."/>
            <person name="Peng D.H."/>
            <person name="Luo Y.B."/>
            <person name="Zou S.Q."/>
            <person name="Chen S.P."/>
            <person name="Lan S."/>
            <person name="Tsai W.C."/>
            <person name="Van de Peer Y."/>
            <person name="Liu Z.J."/>
        </authorList>
    </citation>
    <scope>NUCLEOTIDE SEQUENCE [LARGE SCALE GENOMIC DNA]</scope>
    <source>
        <strain evidence="3">Lor288</strain>
    </source>
</reference>
<evidence type="ECO:0000256" key="1">
    <source>
        <dbReference type="ARBA" id="ARBA00023315"/>
    </source>
</evidence>
<dbReference type="PANTHER" id="PTHR31561">
    <property type="entry name" value="3-KETOACYL-COA SYNTHASE"/>
    <property type="match status" value="1"/>
</dbReference>
<organism evidence="3 4">
    <name type="scientific">Platanthera guangdongensis</name>
    <dbReference type="NCBI Taxonomy" id="2320717"/>
    <lineage>
        <taxon>Eukaryota</taxon>
        <taxon>Viridiplantae</taxon>
        <taxon>Streptophyta</taxon>
        <taxon>Embryophyta</taxon>
        <taxon>Tracheophyta</taxon>
        <taxon>Spermatophyta</taxon>
        <taxon>Magnoliopsida</taxon>
        <taxon>Liliopsida</taxon>
        <taxon>Asparagales</taxon>
        <taxon>Orchidaceae</taxon>
        <taxon>Orchidoideae</taxon>
        <taxon>Orchideae</taxon>
        <taxon>Orchidinae</taxon>
        <taxon>Platanthera</taxon>
    </lineage>
</organism>
<accession>A0ABR2MJW4</accession>
<keyword evidence="4" id="KW-1185">Reference proteome</keyword>